<dbReference type="AlphaFoldDB" id="A0A0F9LWZ4"/>
<sequence length="83" mass="9540">MVSELRRRVKAEQAVILGEELKTAAMYRLERRFGEDIYALLAQKRGTGEVLAKRYKVSESVLSKWRAKLGIKVDNPGQFKTKE</sequence>
<name>A0A0F9LWZ4_9ZZZZ</name>
<accession>A0A0F9LWZ4</accession>
<organism evidence="1">
    <name type="scientific">marine sediment metagenome</name>
    <dbReference type="NCBI Taxonomy" id="412755"/>
    <lineage>
        <taxon>unclassified sequences</taxon>
        <taxon>metagenomes</taxon>
        <taxon>ecological metagenomes</taxon>
    </lineage>
</organism>
<dbReference type="EMBL" id="LAZR01005695">
    <property type="protein sequence ID" value="KKM97883.1"/>
    <property type="molecule type" value="Genomic_DNA"/>
</dbReference>
<evidence type="ECO:0000313" key="1">
    <source>
        <dbReference type="EMBL" id="KKM97883.1"/>
    </source>
</evidence>
<protein>
    <submittedName>
        <fullName evidence="1">Uncharacterized protein</fullName>
    </submittedName>
</protein>
<proteinExistence type="predicted"/>
<reference evidence="1" key="1">
    <citation type="journal article" date="2015" name="Nature">
        <title>Complex archaea that bridge the gap between prokaryotes and eukaryotes.</title>
        <authorList>
            <person name="Spang A."/>
            <person name="Saw J.H."/>
            <person name="Jorgensen S.L."/>
            <person name="Zaremba-Niedzwiedzka K."/>
            <person name="Martijn J."/>
            <person name="Lind A.E."/>
            <person name="van Eijk R."/>
            <person name="Schleper C."/>
            <person name="Guy L."/>
            <person name="Ettema T.J."/>
        </authorList>
    </citation>
    <scope>NUCLEOTIDE SEQUENCE</scope>
</reference>
<gene>
    <name evidence="1" type="ORF">LCGC14_1163550</name>
</gene>
<comment type="caution">
    <text evidence="1">The sequence shown here is derived from an EMBL/GenBank/DDBJ whole genome shotgun (WGS) entry which is preliminary data.</text>
</comment>